<dbReference type="PANTHER" id="PTHR40849:SF2">
    <property type="entry name" value="RGS DOMAIN-CONTAINING PROTEIN"/>
    <property type="match status" value="1"/>
</dbReference>
<feature type="transmembrane region" description="Helical" evidence="2">
    <location>
        <begin position="493"/>
        <end position="511"/>
    </location>
</feature>
<proteinExistence type="predicted"/>
<keyword evidence="2" id="KW-0472">Membrane</keyword>
<feature type="region of interest" description="Disordered" evidence="1">
    <location>
        <begin position="190"/>
        <end position="226"/>
    </location>
</feature>
<feature type="transmembrane region" description="Helical" evidence="2">
    <location>
        <begin position="461"/>
        <end position="481"/>
    </location>
</feature>
<evidence type="ECO:0000313" key="3">
    <source>
        <dbReference type="EMBL" id="GBG32227.1"/>
    </source>
</evidence>
<evidence type="ECO:0000256" key="2">
    <source>
        <dbReference type="SAM" id="Phobius"/>
    </source>
</evidence>
<gene>
    <name evidence="3" type="ORF">FCC1311_084522</name>
</gene>
<feature type="compositionally biased region" description="Acidic residues" evidence="1">
    <location>
        <begin position="274"/>
        <end position="296"/>
    </location>
</feature>
<accession>A0A2R5GMW0</accession>
<feature type="region of interest" description="Disordered" evidence="1">
    <location>
        <begin position="244"/>
        <end position="305"/>
    </location>
</feature>
<feature type="compositionally biased region" description="Basic and acidic residues" evidence="1">
    <location>
        <begin position="582"/>
        <end position="592"/>
    </location>
</feature>
<keyword evidence="4" id="KW-1185">Reference proteome</keyword>
<feature type="transmembrane region" description="Helical" evidence="2">
    <location>
        <begin position="399"/>
        <end position="419"/>
    </location>
</feature>
<keyword evidence="2" id="KW-1133">Transmembrane helix</keyword>
<feature type="region of interest" description="Disordered" evidence="1">
    <location>
        <begin position="582"/>
        <end position="610"/>
    </location>
</feature>
<evidence type="ECO:0000256" key="1">
    <source>
        <dbReference type="SAM" id="MobiDB-lite"/>
    </source>
</evidence>
<comment type="caution">
    <text evidence="3">The sequence shown here is derived from an EMBL/GenBank/DDBJ whole genome shotgun (WGS) entry which is preliminary data.</text>
</comment>
<feature type="transmembrane region" description="Helical" evidence="2">
    <location>
        <begin position="315"/>
        <end position="339"/>
    </location>
</feature>
<organism evidence="3 4">
    <name type="scientific">Hondaea fermentalgiana</name>
    <dbReference type="NCBI Taxonomy" id="2315210"/>
    <lineage>
        <taxon>Eukaryota</taxon>
        <taxon>Sar</taxon>
        <taxon>Stramenopiles</taxon>
        <taxon>Bigyra</taxon>
        <taxon>Labyrinthulomycetes</taxon>
        <taxon>Thraustochytrida</taxon>
        <taxon>Thraustochytriidae</taxon>
        <taxon>Hondaea</taxon>
    </lineage>
</organism>
<evidence type="ECO:0000313" key="4">
    <source>
        <dbReference type="Proteomes" id="UP000241890"/>
    </source>
</evidence>
<sequence length="663" mass="75929">MRVSGLVRSLGVSRRQVLQVVGRSLARQQKGLRWYHVVLSLYIGLLWRSTKRTSEIHGGRYWRKLHERGNIWRTFVAAHVSLGRYIITKVSLGMLILRSLTAGATIVPQLAASFMEKQSAALQESLQTRVEGFLDQQMDMVGEKFKGLVKDPYMPLRIQSTIDDFVDVLLPDIKLALFTKTNEYIRSYRAKRTPRRRRPSEAAFARRRSGRRLLQDAKDDDAEDSAELEIDQVLDSLMEDVDDDEEEDFASDFDDDDDDDEDDDDDRDGKHIEADEDDDDEDEDDVEEDEDTDSETLSEQPNGDDSFWRMLRSPWYIVLQFVGLIPGVGMLWWFFVFILHDKRDEFQLSQFIVGFQSAKFFSQGCLNLIRGAFAYFWCANREVPTCATEGPMIKEYSDAIFFAVQIVIVWLTFFILPYSEPCRAVNDPRDAHLLDEARTDRNQAALRAKVRLGRGGRLRNLFWWDTFAVCTVLALGALAYFGLELRGWQLRATLYWLSTIYGLTAMPFILFKLPIMGNLLTPTKATGYTRKGYTVLRVIPPPPQPLVEYHERVKARSEAIAQATGVRGASRFDEIGNADDYEQRYGDYHPEGPEEDDGMNSPTSPSDFAPVGIHDVTAEVAARTTMNQANAQLLFNLRRLRNLRVCEIKLAAKRRVNEFNPQT</sequence>
<dbReference type="Proteomes" id="UP000241890">
    <property type="component" value="Unassembled WGS sequence"/>
</dbReference>
<feature type="compositionally biased region" description="Acidic residues" evidence="1">
    <location>
        <begin position="244"/>
        <end position="266"/>
    </location>
</feature>
<reference evidence="3 4" key="1">
    <citation type="submission" date="2017-12" db="EMBL/GenBank/DDBJ databases">
        <title>Sequencing, de novo assembly and annotation of complete genome of a new Thraustochytrid species, strain FCC1311.</title>
        <authorList>
            <person name="Sedici K."/>
            <person name="Godart F."/>
            <person name="Aiese Cigliano R."/>
            <person name="Sanseverino W."/>
            <person name="Barakat M."/>
            <person name="Ortet P."/>
            <person name="Marechal E."/>
            <person name="Cagnac O."/>
            <person name="Amato A."/>
        </authorList>
    </citation>
    <scope>NUCLEOTIDE SEQUENCE [LARGE SCALE GENOMIC DNA]</scope>
</reference>
<dbReference type="EMBL" id="BEYU01000117">
    <property type="protein sequence ID" value="GBG32227.1"/>
    <property type="molecule type" value="Genomic_DNA"/>
</dbReference>
<keyword evidence="2" id="KW-0812">Transmembrane</keyword>
<name>A0A2R5GMW0_9STRA</name>
<dbReference type="InParanoid" id="A0A2R5GMW0"/>
<dbReference type="OrthoDB" id="67700at2759"/>
<dbReference type="AlphaFoldDB" id="A0A2R5GMW0"/>
<protein>
    <submittedName>
        <fullName evidence="3">Uncharacterized protein</fullName>
    </submittedName>
</protein>
<dbReference type="PANTHER" id="PTHR40849">
    <property type="entry name" value="C2 CALCIUM-DEPENDENT MEMBRANE TARGETING"/>
    <property type="match status" value="1"/>
</dbReference>